<dbReference type="EMBL" id="BAABME010012870">
    <property type="protein sequence ID" value="GAA0185604.1"/>
    <property type="molecule type" value="Genomic_DNA"/>
</dbReference>
<keyword evidence="1" id="KW-0175">Coiled coil</keyword>
<reference evidence="3 4" key="1">
    <citation type="submission" date="2024-01" db="EMBL/GenBank/DDBJ databases">
        <title>The complete chloroplast genome sequence of Lithospermum erythrorhizon: insights into the phylogenetic relationship among Boraginaceae species and the maternal lineages of purple gromwells.</title>
        <authorList>
            <person name="Okada T."/>
            <person name="Watanabe K."/>
        </authorList>
    </citation>
    <scope>NUCLEOTIDE SEQUENCE [LARGE SCALE GENOMIC DNA]</scope>
</reference>
<gene>
    <name evidence="3" type="ORF">LIER_32892</name>
</gene>
<feature type="compositionally biased region" description="Basic residues" evidence="2">
    <location>
        <begin position="386"/>
        <end position="396"/>
    </location>
</feature>
<feature type="compositionally biased region" description="Polar residues" evidence="2">
    <location>
        <begin position="360"/>
        <end position="369"/>
    </location>
</feature>
<evidence type="ECO:0000313" key="3">
    <source>
        <dbReference type="EMBL" id="GAA0185604.1"/>
    </source>
</evidence>
<organism evidence="3 4">
    <name type="scientific">Lithospermum erythrorhizon</name>
    <name type="common">Purple gromwell</name>
    <name type="synonym">Lithospermum officinale var. erythrorhizon</name>
    <dbReference type="NCBI Taxonomy" id="34254"/>
    <lineage>
        <taxon>Eukaryota</taxon>
        <taxon>Viridiplantae</taxon>
        <taxon>Streptophyta</taxon>
        <taxon>Embryophyta</taxon>
        <taxon>Tracheophyta</taxon>
        <taxon>Spermatophyta</taxon>
        <taxon>Magnoliopsida</taxon>
        <taxon>eudicotyledons</taxon>
        <taxon>Gunneridae</taxon>
        <taxon>Pentapetalae</taxon>
        <taxon>asterids</taxon>
        <taxon>lamiids</taxon>
        <taxon>Boraginales</taxon>
        <taxon>Boraginaceae</taxon>
        <taxon>Boraginoideae</taxon>
        <taxon>Lithospermeae</taxon>
        <taxon>Lithospermum</taxon>
    </lineage>
</organism>
<feature type="region of interest" description="Disordered" evidence="2">
    <location>
        <begin position="711"/>
        <end position="734"/>
    </location>
</feature>
<keyword evidence="4" id="KW-1185">Reference proteome</keyword>
<feature type="compositionally biased region" description="Acidic residues" evidence="2">
    <location>
        <begin position="717"/>
        <end position="734"/>
    </location>
</feature>
<feature type="coiled-coil region" evidence="1">
    <location>
        <begin position="540"/>
        <end position="588"/>
    </location>
</feature>
<evidence type="ECO:0000256" key="1">
    <source>
        <dbReference type="SAM" id="Coils"/>
    </source>
</evidence>
<dbReference type="SUPFAM" id="SSF57997">
    <property type="entry name" value="Tropomyosin"/>
    <property type="match status" value="1"/>
</dbReference>
<evidence type="ECO:0000256" key="2">
    <source>
        <dbReference type="SAM" id="MobiDB-lite"/>
    </source>
</evidence>
<dbReference type="Proteomes" id="UP001454036">
    <property type="component" value="Unassembled WGS sequence"/>
</dbReference>
<comment type="caution">
    <text evidence="3">The sequence shown here is derived from an EMBL/GenBank/DDBJ whole genome shotgun (WGS) entry which is preliminary data.</text>
</comment>
<name>A0AAV3RW29_LITER</name>
<protein>
    <submittedName>
        <fullName evidence="3">Uncharacterized protein</fullName>
    </submittedName>
</protein>
<accession>A0AAV3RW29</accession>
<feature type="region of interest" description="Disordered" evidence="2">
    <location>
        <begin position="161"/>
        <end position="184"/>
    </location>
</feature>
<feature type="region of interest" description="Disordered" evidence="2">
    <location>
        <begin position="351"/>
        <end position="455"/>
    </location>
</feature>
<dbReference type="AlphaFoldDB" id="A0AAV3RW29"/>
<evidence type="ECO:0000313" key="4">
    <source>
        <dbReference type="Proteomes" id="UP001454036"/>
    </source>
</evidence>
<proteinExistence type="predicted"/>
<sequence length="734" mass="81464">MTEHNSLNPAEGDRYRVLDDHRGFDKYRGFDLDQPLESRFMKQLTQSLWNRGPPFRACPYLGKRNPSHWFPSLLSSSASGPSASSHIPFSASSSIFRGRLYSALGAEVTVGSLRFTPFHDPFANMEIPQAVVNDLCRAVHDDPSSEPDMTVPGSGIPIALSSTTYPPTVGTEGASSQPAEKASGDLPPAVPTIFRDSLPVPFSSADLENFRRYFSIPSFVELRLPMEGDKGGMDDAVPKAWVPLQDATRPALPKKAPARITNQLELLRRVFDMPLHYKVYCEEGVLIQAGLIPSKEFDTSSGSSFCWDDILQAAKECPEPREVPFSAMAGVRRPIFRKVKVKKVSVPLEAGSSAAPLNPPTSTGPSAIQSKKRPNRDEDRPMIFGTRKKHIAHRPKRIETITISEDPPSTSPPAPAVPLQEPNSSPAPVPQAPLDPSPSVPQGADPQAASSSELSPKLMSLPYSLVSGLSITEESNLWEKAEAFQASKPLILERLKSGYDEENPLEVQAIVARHLIRALNASYSLATRSHALESSFQDKVREVSKQNEGLLSENAGLKTENAGLKSEVEQLKARLLTLQREKREVQEQFIQMGDRYDVLNQRFSSLEGETEYIKEQQKRAQRISELSRKRAEEALQKLKEVEDSLPIKVEEACQLRQYHFSEDFRNEAGRDAAYCLCRFTRTYKDSNPLIVENYKDFIAGYDADWFSSCDLDAPLTPEEEEDEEVAPPEDEPAA</sequence>
<feature type="compositionally biased region" description="Pro residues" evidence="2">
    <location>
        <begin position="425"/>
        <end position="439"/>
    </location>
</feature>